<feature type="transmembrane region" description="Helical" evidence="20">
    <location>
        <begin position="70"/>
        <end position="89"/>
    </location>
</feature>
<evidence type="ECO:0000256" key="17">
    <source>
        <dbReference type="ARBA" id="ARBA00032396"/>
    </source>
</evidence>
<evidence type="ECO:0000256" key="2">
    <source>
        <dbReference type="ARBA" id="ARBA00004141"/>
    </source>
</evidence>
<protein>
    <recommendedName>
        <fullName evidence="6">phosphatidate cytidylyltransferase</fullName>
        <ecNumber evidence="6">2.7.7.41</ecNumber>
    </recommendedName>
    <alternativeName>
        <fullName evidence="16">CDP-diacylglycerol synthase</fullName>
    </alternativeName>
    <alternativeName>
        <fullName evidence="17">CDP-diglyceride pyrophosphorylase</fullName>
    </alternativeName>
    <alternativeName>
        <fullName evidence="18">CDP-diglyceride synthase</fullName>
    </alternativeName>
</protein>
<evidence type="ECO:0000256" key="10">
    <source>
        <dbReference type="ARBA" id="ARBA00022695"/>
    </source>
</evidence>
<evidence type="ECO:0000256" key="6">
    <source>
        <dbReference type="ARBA" id="ARBA00012487"/>
    </source>
</evidence>
<keyword evidence="12" id="KW-0443">Lipid metabolism</keyword>
<name>A0A7R9GQ55_TIMCR</name>
<sequence length="342" mass="39881">MSEIRKRRLVDEGERVEEEQQKEEIDSEDDKTPEEKLTEEITETIPEGTDITSEVLDSALKGLSARWREWIIRGIFTWLMIGGFCLLIYGGPLALMITTLVVQVKCFEEIINIGYAVYRIHGLPWFRSLSWYFLVTSNYFFYGESLVDYFGVVINRTDYLRALITYHRFFSFCLYIVGFVWFVLSLVKKYYMKQFSLFAWTHVALLIVVTQSYLIIQNIFEGLIWFVVPVSMIVCNDVMAYVFGFFFGRTPLIQLSPKKTWEGFIGGGISTVIFGLVVSYFLCQYRYLVCPIEYSETLGGMTMDCEPSFLFRPQEYMLRESWSGIMHLVSICSHLLLYCVNV</sequence>
<keyword evidence="9 20" id="KW-0812">Transmembrane</keyword>
<keyword evidence="15" id="KW-1208">Phospholipid metabolism</keyword>
<keyword evidence="11 20" id="KW-1133">Transmembrane helix</keyword>
<organism evidence="21">
    <name type="scientific">Timema cristinae</name>
    <name type="common">Walking stick</name>
    <dbReference type="NCBI Taxonomy" id="61476"/>
    <lineage>
        <taxon>Eukaryota</taxon>
        <taxon>Metazoa</taxon>
        <taxon>Ecdysozoa</taxon>
        <taxon>Arthropoda</taxon>
        <taxon>Hexapoda</taxon>
        <taxon>Insecta</taxon>
        <taxon>Pterygota</taxon>
        <taxon>Neoptera</taxon>
        <taxon>Polyneoptera</taxon>
        <taxon>Phasmatodea</taxon>
        <taxon>Timematodea</taxon>
        <taxon>Timematoidea</taxon>
        <taxon>Timematidae</taxon>
        <taxon>Timema</taxon>
    </lineage>
</organism>
<evidence type="ECO:0000256" key="7">
    <source>
        <dbReference type="ARBA" id="ARBA00022516"/>
    </source>
</evidence>
<dbReference type="UniPathway" id="UPA00557">
    <property type="reaction ID" value="UER00614"/>
</dbReference>
<comment type="subcellular location">
    <subcellularLocation>
        <location evidence="2">Membrane</location>
        <topology evidence="2">Multi-pass membrane protein</topology>
    </subcellularLocation>
</comment>
<dbReference type="EC" id="2.7.7.41" evidence="6"/>
<feature type="region of interest" description="Disordered" evidence="19">
    <location>
        <begin position="1"/>
        <end position="36"/>
    </location>
</feature>
<reference evidence="21" key="1">
    <citation type="submission" date="2020-11" db="EMBL/GenBank/DDBJ databases">
        <authorList>
            <person name="Tran Van P."/>
        </authorList>
    </citation>
    <scope>NUCLEOTIDE SEQUENCE</scope>
</reference>
<feature type="transmembrane region" description="Helical" evidence="20">
    <location>
        <begin position="260"/>
        <end position="282"/>
    </location>
</feature>
<evidence type="ECO:0000256" key="1">
    <source>
        <dbReference type="ARBA" id="ARBA00001698"/>
    </source>
</evidence>
<feature type="compositionally biased region" description="Basic and acidic residues" evidence="19">
    <location>
        <begin position="9"/>
        <end position="24"/>
    </location>
</feature>
<dbReference type="GO" id="GO:0016024">
    <property type="term" value="P:CDP-diacylglycerol biosynthetic process"/>
    <property type="evidence" value="ECO:0007669"/>
    <property type="project" value="UniProtKB-UniPathway"/>
</dbReference>
<evidence type="ECO:0000256" key="9">
    <source>
        <dbReference type="ARBA" id="ARBA00022692"/>
    </source>
</evidence>
<comment type="pathway">
    <text evidence="4">Lipid metabolism.</text>
</comment>
<accession>A0A7R9GQ55</accession>
<dbReference type="InterPro" id="IPR016720">
    <property type="entry name" value="PC_Trfase_euk"/>
</dbReference>
<evidence type="ECO:0000256" key="15">
    <source>
        <dbReference type="ARBA" id="ARBA00023264"/>
    </source>
</evidence>
<dbReference type="EMBL" id="OC316553">
    <property type="protein sequence ID" value="CAD7392483.1"/>
    <property type="molecule type" value="Genomic_DNA"/>
</dbReference>
<keyword evidence="10" id="KW-0548">Nucleotidyltransferase</keyword>
<evidence type="ECO:0000256" key="19">
    <source>
        <dbReference type="SAM" id="MobiDB-lite"/>
    </source>
</evidence>
<dbReference type="Pfam" id="PF01148">
    <property type="entry name" value="CTP_transf_1"/>
    <property type="match status" value="1"/>
</dbReference>
<keyword evidence="8" id="KW-0808">Transferase</keyword>
<feature type="transmembrane region" description="Helical" evidence="20">
    <location>
        <begin position="222"/>
        <end position="248"/>
    </location>
</feature>
<evidence type="ECO:0000256" key="11">
    <source>
        <dbReference type="ARBA" id="ARBA00022989"/>
    </source>
</evidence>
<evidence type="ECO:0000256" key="4">
    <source>
        <dbReference type="ARBA" id="ARBA00005189"/>
    </source>
</evidence>
<keyword evidence="13 20" id="KW-0472">Membrane</keyword>
<evidence type="ECO:0000256" key="8">
    <source>
        <dbReference type="ARBA" id="ARBA00022679"/>
    </source>
</evidence>
<feature type="transmembrane region" description="Helical" evidence="20">
    <location>
        <begin position="130"/>
        <end position="154"/>
    </location>
</feature>
<evidence type="ECO:0000256" key="20">
    <source>
        <dbReference type="SAM" id="Phobius"/>
    </source>
</evidence>
<comment type="similarity">
    <text evidence="5">Belongs to the CDS family.</text>
</comment>
<comment type="pathway">
    <text evidence="3">Phospholipid metabolism; CDP-diacylglycerol biosynthesis; CDP-diacylglycerol from sn-glycerol 3-phosphate: step 3/3.</text>
</comment>
<keyword evidence="7" id="KW-0444">Lipid biosynthesis</keyword>
<evidence type="ECO:0000256" key="3">
    <source>
        <dbReference type="ARBA" id="ARBA00005119"/>
    </source>
</evidence>
<evidence type="ECO:0000256" key="16">
    <source>
        <dbReference type="ARBA" id="ARBA00029893"/>
    </source>
</evidence>
<keyword evidence="14" id="KW-0594">Phospholipid biosynthesis</keyword>
<comment type="catalytic activity">
    <reaction evidence="1">
        <text>a 1,2-diacyl-sn-glycero-3-phosphate + CTP + H(+) = a CDP-1,2-diacyl-sn-glycerol + diphosphate</text>
        <dbReference type="Rhea" id="RHEA:16229"/>
        <dbReference type="ChEBI" id="CHEBI:15378"/>
        <dbReference type="ChEBI" id="CHEBI:33019"/>
        <dbReference type="ChEBI" id="CHEBI:37563"/>
        <dbReference type="ChEBI" id="CHEBI:58332"/>
        <dbReference type="ChEBI" id="CHEBI:58608"/>
        <dbReference type="EC" id="2.7.7.41"/>
    </reaction>
</comment>
<feature type="transmembrane region" description="Helical" evidence="20">
    <location>
        <begin position="197"/>
        <end position="216"/>
    </location>
</feature>
<evidence type="ECO:0000256" key="14">
    <source>
        <dbReference type="ARBA" id="ARBA00023209"/>
    </source>
</evidence>
<proteinExistence type="inferred from homology"/>
<dbReference type="PANTHER" id="PTHR13773:SF8">
    <property type="entry name" value="PHOSPHATIDATE CYTIDYLYLTRANSFERASE, PHOTORECEPTOR-SPECIFIC"/>
    <property type="match status" value="1"/>
</dbReference>
<evidence type="ECO:0000256" key="12">
    <source>
        <dbReference type="ARBA" id="ARBA00023098"/>
    </source>
</evidence>
<dbReference type="GO" id="GO:0005789">
    <property type="term" value="C:endoplasmic reticulum membrane"/>
    <property type="evidence" value="ECO:0007669"/>
    <property type="project" value="TreeGrafter"/>
</dbReference>
<evidence type="ECO:0000256" key="5">
    <source>
        <dbReference type="ARBA" id="ARBA00010185"/>
    </source>
</evidence>
<dbReference type="AlphaFoldDB" id="A0A7R9GQ55"/>
<gene>
    <name evidence="21" type="ORF">TCEB3V08_LOCUS507</name>
</gene>
<dbReference type="PANTHER" id="PTHR13773">
    <property type="entry name" value="PHOSPHATIDATE CYTIDYLYLTRANSFERASE"/>
    <property type="match status" value="1"/>
</dbReference>
<feature type="transmembrane region" description="Helical" evidence="20">
    <location>
        <begin position="166"/>
        <end position="185"/>
    </location>
</feature>
<dbReference type="GO" id="GO:0004605">
    <property type="term" value="F:phosphatidate cytidylyltransferase activity"/>
    <property type="evidence" value="ECO:0007669"/>
    <property type="project" value="UniProtKB-EC"/>
</dbReference>
<evidence type="ECO:0000256" key="18">
    <source>
        <dbReference type="ARBA" id="ARBA00033406"/>
    </source>
</evidence>
<evidence type="ECO:0000256" key="13">
    <source>
        <dbReference type="ARBA" id="ARBA00023136"/>
    </source>
</evidence>
<evidence type="ECO:0000313" key="21">
    <source>
        <dbReference type="EMBL" id="CAD7392483.1"/>
    </source>
</evidence>